<dbReference type="Gene3D" id="1.10.10.10">
    <property type="entry name" value="Winged helix-like DNA-binding domain superfamily/Winged helix DNA-binding domain"/>
    <property type="match status" value="1"/>
</dbReference>
<evidence type="ECO:0000256" key="3">
    <source>
        <dbReference type="ARBA" id="ARBA00023163"/>
    </source>
</evidence>
<gene>
    <name evidence="5" type="ORF">JIN87_23535</name>
</gene>
<dbReference type="EMBL" id="JAENIL010000061">
    <property type="protein sequence ID" value="MBK1879877.1"/>
    <property type="molecule type" value="Genomic_DNA"/>
</dbReference>
<accession>A0A934VRY1</accession>
<evidence type="ECO:0000313" key="5">
    <source>
        <dbReference type="EMBL" id="MBK1879877.1"/>
    </source>
</evidence>
<evidence type="ECO:0000256" key="1">
    <source>
        <dbReference type="ARBA" id="ARBA00023015"/>
    </source>
</evidence>
<evidence type="ECO:0000313" key="6">
    <source>
        <dbReference type="Proteomes" id="UP000617628"/>
    </source>
</evidence>
<dbReference type="RefSeq" id="WP_200358204.1">
    <property type="nucleotide sequence ID" value="NZ_JAENIL010000061.1"/>
</dbReference>
<protein>
    <submittedName>
        <fullName evidence="5">GntR family transcriptional regulator</fullName>
    </submittedName>
</protein>
<dbReference type="GO" id="GO:0003677">
    <property type="term" value="F:DNA binding"/>
    <property type="evidence" value="ECO:0007669"/>
    <property type="project" value="UniProtKB-KW"/>
</dbReference>
<dbReference type="Pfam" id="PF00392">
    <property type="entry name" value="GntR"/>
    <property type="match status" value="1"/>
</dbReference>
<dbReference type="InterPro" id="IPR036390">
    <property type="entry name" value="WH_DNA-bd_sf"/>
</dbReference>
<comment type="caution">
    <text evidence="5">The sequence shown here is derived from an EMBL/GenBank/DDBJ whole genome shotgun (WGS) entry which is preliminary data.</text>
</comment>
<reference evidence="5" key="1">
    <citation type="submission" date="2021-01" db="EMBL/GenBank/DDBJ databases">
        <title>Modified the classification status of verrucomicrobia.</title>
        <authorList>
            <person name="Feng X."/>
        </authorList>
    </citation>
    <scope>NUCLEOTIDE SEQUENCE</scope>
    <source>
        <strain evidence="5">KCTC 13126</strain>
    </source>
</reference>
<dbReference type="GO" id="GO:0003700">
    <property type="term" value="F:DNA-binding transcription factor activity"/>
    <property type="evidence" value="ECO:0007669"/>
    <property type="project" value="InterPro"/>
</dbReference>
<evidence type="ECO:0000259" key="4">
    <source>
        <dbReference type="PROSITE" id="PS50949"/>
    </source>
</evidence>
<feature type="domain" description="HTH gntR-type" evidence="4">
    <location>
        <begin position="2"/>
        <end position="70"/>
    </location>
</feature>
<dbReference type="PANTHER" id="PTHR44846">
    <property type="entry name" value="MANNOSYL-D-GLYCERATE TRANSPORT/METABOLISM SYSTEM REPRESSOR MNGR-RELATED"/>
    <property type="match status" value="1"/>
</dbReference>
<proteinExistence type="predicted"/>
<keyword evidence="6" id="KW-1185">Reference proteome</keyword>
<keyword evidence="1" id="KW-0805">Transcription regulation</keyword>
<dbReference type="InterPro" id="IPR000524">
    <property type="entry name" value="Tscrpt_reg_HTH_GntR"/>
</dbReference>
<dbReference type="Proteomes" id="UP000617628">
    <property type="component" value="Unassembled WGS sequence"/>
</dbReference>
<organism evidence="5 6">
    <name type="scientific">Pelagicoccus mobilis</name>
    <dbReference type="NCBI Taxonomy" id="415221"/>
    <lineage>
        <taxon>Bacteria</taxon>
        <taxon>Pseudomonadati</taxon>
        <taxon>Verrucomicrobiota</taxon>
        <taxon>Opitutia</taxon>
        <taxon>Puniceicoccales</taxon>
        <taxon>Pelagicoccaceae</taxon>
        <taxon>Pelagicoccus</taxon>
    </lineage>
</organism>
<dbReference type="InterPro" id="IPR050679">
    <property type="entry name" value="Bact_HTH_transcr_reg"/>
</dbReference>
<dbReference type="InterPro" id="IPR028082">
    <property type="entry name" value="Peripla_BP_I"/>
</dbReference>
<dbReference type="SUPFAM" id="SSF46785">
    <property type="entry name" value="Winged helix' DNA-binding domain"/>
    <property type="match status" value="1"/>
</dbReference>
<dbReference type="SMART" id="SM00345">
    <property type="entry name" value="HTH_GNTR"/>
    <property type="match status" value="1"/>
</dbReference>
<dbReference type="CDD" id="cd07377">
    <property type="entry name" value="WHTH_GntR"/>
    <property type="match status" value="1"/>
</dbReference>
<dbReference type="SUPFAM" id="SSF53822">
    <property type="entry name" value="Periplasmic binding protein-like I"/>
    <property type="match status" value="1"/>
</dbReference>
<dbReference type="AlphaFoldDB" id="A0A934VRY1"/>
<dbReference type="PROSITE" id="PS50949">
    <property type="entry name" value="HTH_GNTR"/>
    <property type="match status" value="1"/>
</dbReference>
<evidence type="ECO:0000256" key="2">
    <source>
        <dbReference type="ARBA" id="ARBA00023125"/>
    </source>
</evidence>
<keyword evidence="2" id="KW-0238">DNA-binding</keyword>
<sequence length="332" mass="37324">MAVLTDRVKKWIAKDISLGVYPPGSKMPTRMELMQKYNIARASADKVVSQLVAEGLLVSARGSGTYVVDPKNDTPYLYIILNTESECSEANRFHSQLSLMLTKVSGNLEHSMLGSGDLENHFSSILKNVRSHVIWSRPSIKSYGDIATLHRAGVRQVLVNRPIATYNYASTDTRKALADVFEIISSRRQGASFGLVAPPIDLEESFLAERELYFHEMIHEHSGRLNFMGRVSDKSPSEILRVTREALDRVHELDYLFVPDFAMVPFVVALAAERGIVLGKGLNLITIDWDEEREGVICIKQDWDTMLHCSVEWARSRSMEPFQKLVPAEVLA</sequence>
<keyword evidence="3" id="KW-0804">Transcription</keyword>
<dbReference type="InterPro" id="IPR036388">
    <property type="entry name" value="WH-like_DNA-bd_sf"/>
</dbReference>
<name>A0A934VRY1_9BACT</name>